<protein>
    <submittedName>
        <fullName evidence="1">Uncharacterized protein</fullName>
    </submittedName>
</protein>
<accession>A0A7R9QZT8</accession>
<reference evidence="1" key="1">
    <citation type="submission" date="2020-11" db="EMBL/GenBank/DDBJ databases">
        <authorList>
            <person name="Tran Van P."/>
        </authorList>
    </citation>
    <scope>NUCLEOTIDE SEQUENCE</scope>
</reference>
<keyword evidence="2" id="KW-1185">Reference proteome</keyword>
<dbReference type="EMBL" id="OC953441">
    <property type="protein sequence ID" value="CAD7664467.1"/>
    <property type="molecule type" value="Genomic_DNA"/>
</dbReference>
<name>A0A7R9QZT8_9ACAR</name>
<dbReference type="Proteomes" id="UP000728032">
    <property type="component" value="Unassembled WGS sequence"/>
</dbReference>
<dbReference type="AlphaFoldDB" id="A0A7R9QZT8"/>
<gene>
    <name evidence="1" type="ORF">ONB1V03_LOCUS21025</name>
</gene>
<evidence type="ECO:0000313" key="2">
    <source>
        <dbReference type="Proteomes" id="UP000728032"/>
    </source>
</evidence>
<evidence type="ECO:0000313" key="1">
    <source>
        <dbReference type="EMBL" id="CAD7664467.1"/>
    </source>
</evidence>
<sequence length="59" mass="6979">MSTKRFGKQQCLLISGLVWVYLYRSDYGTVSSFKLPAFLYVDRNIRAKIVFFHVYLIII</sequence>
<feature type="non-terminal residue" evidence="1">
    <location>
        <position position="1"/>
    </location>
</feature>
<dbReference type="EMBL" id="CAJPVJ010038616">
    <property type="protein sequence ID" value="CAG2181604.1"/>
    <property type="molecule type" value="Genomic_DNA"/>
</dbReference>
<organism evidence="1">
    <name type="scientific">Oppiella nova</name>
    <dbReference type="NCBI Taxonomy" id="334625"/>
    <lineage>
        <taxon>Eukaryota</taxon>
        <taxon>Metazoa</taxon>
        <taxon>Ecdysozoa</taxon>
        <taxon>Arthropoda</taxon>
        <taxon>Chelicerata</taxon>
        <taxon>Arachnida</taxon>
        <taxon>Acari</taxon>
        <taxon>Acariformes</taxon>
        <taxon>Sarcoptiformes</taxon>
        <taxon>Oribatida</taxon>
        <taxon>Brachypylina</taxon>
        <taxon>Oppioidea</taxon>
        <taxon>Oppiidae</taxon>
        <taxon>Oppiella</taxon>
    </lineage>
</organism>
<proteinExistence type="predicted"/>